<sequence length="64" mass="7195">MAPEVFAGNGRYDEKCDVYSFAMLLLEIHNNGDISKYFHTRNSGHGKKKTSGQILHDAANGWRP</sequence>
<accession>A0A9W7GP97</accession>
<dbReference type="Gene3D" id="1.10.510.10">
    <property type="entry name" value="Transferase(Phosphotransferase) domain 1"/>
    <property type="match status" value="1"/>
</dbReference>
<proteinExistence type="predicted"/>
<dbReference type="AlphaFoldDB" id="A0A9W7GP97"/>
<feature type="domain" description="Protein kinase" evidence="2">
    <location>
        <begin position="1"/>
        <end position="64"/>
    </location>
</feature>
<gene>
    <name evidence="3" type="ORF">TrCOL_g5205</name>
</gene>
<dbReference type="Proteomes" id="UP001165065">
    <property type="component" value="Unassembled WGS sequence"/>
</dbReference>
<name>A0A9W7GP97_9STRA</name>
<dbReference type="Pfam" id="PF07714">
    <property type="entry name" value="PK_Tyr_Ser-Thr"/>
    <property type="match status" value="1"/>
</dbReference>
<evidence type="ECO:0000313" key="3">
    <source>
        <dbReference type="EMBL" id="GMI49304.1"/>
    </source>
</evidence>
<dbReference type="InterPro" id="IPR000719">
    <property type="entry name" value="Prot_kinase_dom"/>
</dbReference>
<reference evidence="4" key="1">
    <citation type="journal article" date="2023" name="Commun. Biol.">
        <title>Genome analysis of Parmales, the sister group of diatoms, reveals the evolutionary specialization of diatoms from phago-mixotrophs to photoautotrophs.</title>
        <authorList>
            <person name="Ban H."/>
            <person name="Sato S."/>
            <person name="Yoshikawa S."/>
            <person name="Yamada K."/>
            <person name="Nakamura Y."/>
            <person name="Ichinomiya M."/>
            <person name="Sato N."/>
            <person name="Blanc-Mathieu R."/>
            <person name="Endo H."/>
            <person name="Kuwata A."/>
            <person name="Ogata H."/>
        </authorList>
    </citation>
    <scope>NUCLEOTIDE SEQUENCE [LARGE SCALE GENOMIC DNA]</scope>
</reference>
<dbReference type="InterPro" id="IPR001245">
    <property type="entry name" value="Ser-Thr/Tyr_kinase_cat_dom"/>
</dbReference>
<keyword evidence="4" id="KW-1185">Reference proteome</keyword>
<dbReference type="SUPFAM" id="SSF56112">
    <property type="entry name" value="Protein kinase-like (PK-like)"/>
    <property type="match status" value="1"/>
</dbReference>
<dbReference type="OrthoDB" id="4062651at2759"/>
<dbReference type="GO" id="GO:0005524">
    <property type="term" value="F:ATP binding"/>
    <property type="evidence" value="ECO:0007669"/>
    <property type="project" value="InterPro"/>
</dbReference>
<dbReference type="GO" id="GO:0004672">
    <property type="term" value="F:protein kinase activity"/>
    <property type="evidence" value="ECO:0007669"/>
    <property type="project" value="InterPro"/>
</dbReference>
<organism evidence="3 4">
    <name type="scientific">Triparma columacea</name>
    <dbReference type="NCBI Taxonomy" id="722753"/>
    <lineage>
        <taxon>Eukaryota</taxon>
        <taxon>Sar</taxon>
        <taxon>Stramenopiles</taxon>
        <taxon>Ochrophyta</taxon>
        <taxon>Bolidophyceae</taxon>
        <taxon>Parmales</taxon>
        <taxon>Triparmaceae</taxon>
        <taxon>Triparma</taxon>
    </lineage>
</organism>
<dbReference type="PROSITE" id="PS50011">
    <property type="entry name" value="PROTEIN_KINASE_DOM"/>
    <property type="match status" value="1"/>
</dbReference>
<feature type="non-terminal residue" evidence="3">
    <location>
        <position position="64"/>
    </location>
</feature>
<evidence type="ECO:0000313" key="4">
    <source>
        <dbReference type="Proteomes" id="UP001165065"/>
    </source>
</evidence>
<evidence type="ECO:0000259" key="2">
    <source>
        <dbReference type="PROSITE" id="PS50011"/>
    </source>
</evidence>
<protein>
    <recommendedName>
        <fullName evidence="2">Protein kinase domain-containing protein</fullName>
    </recommendedName>
</protein>
<comment type="caution">
    <text evidence="3">The sequence shown here is derived from an EMBL/GenBank/DDBJ whole genome shotgun (WGS) entry which is preliminary data.</text>
</comment>
<feature type="region of interest" description="Disordered" evidence="1">
    <location>
        <begin position="43"/>
        <end position="64"/>
    </location>
</feature>
<dbReference type="InterPro" id="IPR011009">
    <property type="entry name" value="Kinase-like_dom_sf"/>
</dbReference>
<dbReference type="EMBL" id="BRYA01000489">
    <property type="protein sequence ID" value="GMI49304.1"/>
    <property type="molecule type" value="Genomic_DNA"/>
</dbReference>
<evidence type="ECO:0000256" key="1">
    <source>
        <dbReference type="SAM" id="MobiDB-lite"/>
    </source>
</evidence>